<proteinExistence type="predicted"/>
<dbReference type="STRING" id="112901.SAMN04488500_106302"/>
<evidence type="ECO:0000313" key="1">
    <source>
        <dbReference type="EMBL" id="SMC67548.1"/>
    </source>
</evidence>
<protein>
    <submittedName>
        <fullName evidence="1">Uncharacterized protein</fullName>
    </submittedName>
</protein>
<name>A0A1W2B582_9FIRM</name>
<accession>A0A1W2B582</accession>
<reference evidence="1 2" key="1">
    <citation type="submission" date="2017-04" db="EMBL/GenBank/DDBJ databases">
        <authorList>
            <person name="Afonso C.L."/>
            <person name="Miller P.J."/>
            <person name="Scott M.A."/>
            <person name="Spackman E."/>
            <person name="Goraichik I."/>
            <person name="Dimitrov K.M."/>
            <person name="Suarez D.L."/>
            <person name="Swayne D.E."/>
        </authorList>
    </citation>
    <scope>NUCLEOTIDE SEQUENCE [LARGE SCALE GENOMIC DNA]</scope>
    <source>
        <strain evidence="1 2">DSM 5090</strain>
    </source>
</reference>
<dbReference type="EMBL" id="FWXI01000006">
    <property type="protein sequence ID" value="SMC67548.1"/>
    <property type="molecule type" value="Genomic_DNA"/>
</dbReference>
<sequence>MPLTREQKQHIYEEELERIKARKRIQAEQQPEPSRAMNWVCHSFFIYVLCGVWWR</sequence>
<dbReference type="AlphaFoldDB" id="A0A1W2B582"/>
<gene>
    <name evidence="1" type="ORF">SAMN04488500_106302</name>
</gene>
<dbReference type="Proteomes" id="UP000192738">
    <property type="component" value="Unassembled WGS sequence"/>
</dbReference>
<keyword evidence="2" id="KW-1185">Reference proteome</keyword>
<evidence type="ECO:0000313" key="2">
    <source>
        <dbReference type="Proteomes" id="UP000192738"/>
    </source>
</evidence>
<organism evidence="1 2">
    <name type="scientific">Sporomusa malonica</name>
    <dbReference type="NCBI Taxonomy" id="112901"/>
    <lineage>
        <taxon>Bacteria</taxon>
        <taxon>Bacillati</taxon>
        <taxon>Bacillota</taxon>
        <taxon>Negativicutes</taxon>
        <taxon>Selenomonadales</taxon>
        <taxon>Sporomusaceae</taxon>
        <taxon>Sporomusa</taxon>
    </lineage>
</organism>